<dbReference type="Proteomes" id="UP000660262">
    <property type="component" value="Unassembled WGS sequence"/>
</dbReference>
<dbReference type="AlphaFoldDB" id="A0A830HI62"/>
<proteinExistence type="predicted"/>
<name>A0A830HI62_9CHLO</name>
<organism evidence="2 3">
    <name type="scientific">Pycnococcus provasolii</name>
    <dbReference type="NCBI Taxonomy" id="41880"/>
    <lineage>
        <taxon>Eukaryota</taxon>
        <taxon>Viridiplantae</taxon>
        <taxon>Chlorophyta</taxon>
        <taxon>Pseudoscourfieldiophyceae</taxon>
        <taxon>Pseudoscourfieldiales</taxon>
        <taxon>Pycnococcaceae</taxon>
        <taxon>Pycnococcus</taxon>
    </lineage>
</organism>
<gene>
    <name evidence="2" type="ORF">PPROV_000501000</name>
</gene>
<feature type="region of interest" description="Disordered" evidence="1">
    <location>
        <begin position="1"/>
        <end position="101"/>
    </location>
</feature>
<protein>
    <submittedName>
        <fullName evidence="2">Uncharacterized protein</fullName>
    </submittedName>
</protein>
<evidence type="ECO:0000313" key="3">
    <source>
        <dbReference type="Proteomes" id="UP000660262"/>
    </source>
</evidence>
<feature type="region of interest" description="Disordered" evidence="1">
    <location>
        <begin position="172"/>
        <end position="204"/>
    </location>
</feature>
<dbReference type="EMBL" id="BNJQ01000012">
    <property type="protein sequence ID" value="GHP06263.1"/>
    <property type="molecule type" value="Genomic_DNA"/>
</dbReference>
<reference evidence="2" key="1">
    <citation type="submission" date="2020-10" db="EMBL/GenBank/DDBJ databases">
        <title>Unveiling of a novel bifunctional photoreceptor, Dualchrome1, isolated from a cosmopolitan green alga.</title>
        <authorList>
            <person name="Suzuki S."/>
            <person name="Kawachi M."/>
        </authorList>
    </citation>
    <scope>NUCLEOTIDE SEQUENCE</scope>
    <source>
        <strain evidence="2">NIES 2893</strain>
    </source>
</reference>
<evidence type="ECO:0000313" key="2">
    <source>
        <dbReference type="EMBL" id="GHP06263.1"/>
    </source>
</evidence>
<keyword evidence="3" id="KW-1185">Reference proteome</keyword>
<sequence length="204" mass="21167">MSAADAESSADASLGYSREPDGDADHTPLPCSPPAGDAEFAHELALALSQPPLPCSPPAGDAEFARKLAEAEASSPSPPSGDEEYARELAEVASSPPAGDLELAAALERAWNSGTASCAEDTSGDAELAKALSRLCVSDATQEDNDKLAGALEAALRGERPTLRDWNVVVKRQPTLPGGVKPQLDGRRPQPSRPIPTKRKPLPA</sequence>
<feature type="compositionally biased region" description="Low complexity" evidence="1">
    <location>
        <begin position="1"/>
        <end position="13"/>
    </location>
</feature>
<evidence type="ECO:0000256" key="1">
    <source>
        <dbReference type="SAM" id="MobiDB-lite"/>
    </source>
</evidence>
<accession>A0A830HI62</accession>
<comment type="caution">
    <text evidence="2">The sequence shown here is derived from an EMBL/GenBank/DDBJ whole genome shotgun (WGS) entry which is preliminary data.</text>
</comment>